<dbReference type="InterPro" id="IPR036412">
    <property type="entry name" value="HAD-like_sf"/>
</dbReference>
<dbReference type="Gene3D" id="3.40.50.1000">
    <property type="entry name" value="HAD superfamily/HAD-like"/>
    <property type="match status" value="1"/>
</dbReference>
<dbReference type="NCBIfam" id="TIGR01490">
    <property type="entry name" value="HAD-SF-IB-hyp1"/>
    <property type="match status" value="1"/>
</dbReference>
<dbReference type="InterPro" id="IPR023214">
    <property type="entry name" value="HAD_sf"/>
</dbReference>
<dbReference type="PANTHER" id="PTHR43344:SF14">
    <property type="entry name" value="HAD-IB FAMILY HYDROLASE"/>
    <property type="match status" value="1"/>
</dbReference>
<dbReference type="PANTHER" id="PTHR43344">
    <property type="entry name" value="PHOSPHOSERINE PHOSPHATASE"/>
    <property type="match status" value="1"/>
</dbReference>
<evidence type="ECO:0000313" key="1">
    <source>
        <dbReference type="EMBL" id="MBO1328128.1"/>
    </source>
</evidence>
<dbReference type="InterPro" id="IPR050582">
    <property type="entry name" value="HAD-like_SerB"/>
</dbReference>
<keyword evidence="1" id="KW-0378">Hydrolase</keyword>
<protein>
    <submittedName>
        <fullName evidence="1">HAD family hydrolase</fullName>
    </submittedName>
</protein>
<dbReference type="SUPFAM" id="SSF56784">
    <property type="entry name" value="HAD-like"/>
    <property type="match status" value="1"/>
</dbReference>
<keyword evidence="2" id="KW-1185">Reference proteome</keyword>
<dbReference type="RefSeq" id="WP_207853973.1">
    <property type="nucleotide sequence ID" value="NZ_JAFVMG010000005.1"/>
</dbReference>
<dbReference type="CDD" id="cd02612">
    <property type="entry name" value="HAD_PGPPase"/>
    <property type="match status" value="1"/>
</dbReference>
<dbReference type="Proteomes" id="UP000664399">
    <property type="component" value="Unassembled WGS sequence"/>
</dbReference>
<dbReference type="Gene3D" id="1.20.1440.100">
    <property type="entry name" value="SG protein - dephosphorylation function"/>
    <property type="match status" value="1"/>
</dbReference>
<dbReference type="NCBIfam" id="TIGR01488">
    <property type="entry name" value="HAD-SF-IB"/>
    <property type="match status" value="1"/>
</dbReference>
<dbReference type="InterPro" id="IPR006385">
    <property type="entry name" value="HAD_hydro_SerB1"/>
</dbReference>
<proteinExistence type="predicted"/>
<gene>
    <name evidence="1" type="ORF">J2D75_06525</name>
</gene>
<evidence type="ECO:0000313" key="2">
    <source>
        <dbReference type="Proteomes" id="UP000664399"/>
    </source>
</evidence>
<name>A0ABS3LKK3_9PROT</name>
<dbReference type="Pfam" id="PF12710">
    <property type="entry name" value="HAD"/>
    <property type="match status" value="1"/>
</dbReference>
<organism evidence="1 2">
    <name type="scientific">Acetobacter suratthaniensis</name>
    <dbReference type="NCBI Taxonomy" id="1502841"/>
    <lineage>
        <taxon>Bacteria</taxon>
        <taxon>Pseudomonadati</taxon>
        <taxon>Pseudomonadota</taxon>
        <taxon>Alphaproteobacteria</taxon>
        <taxon>Acetobacterales</taxon>
        <taxon>Acetobacteraceae</taxon>
        <taxon>Acetobacter</taxon>
    </lineage>
</organism>
<dbReference type="GO" id="GO:0016787">
    <property type="term" value="F:hydrolase activity"/>
    <property type="evidence" value="ECO:0007669"/>
    <property type="project" value="UniProtKB-KW"/>
</dbReference>
<dbReference type="EMBL" id="JAFVMG010000005">
    <property type="protein sequence ID" value="MBO1328128.1"/>
    <property type="molecule type" value="Genomic_DNA"/>
</dbReference>
<sequence length="223" mass="24768">MPESDFVADVPPGTLVLFDFDGTLSTKDSLFPFLRFALGTAGLIRTCVTASPWLIGYGLRLISNNAAKERLLSIAFRGEELSSLQEKGREFARTILPHMLRPDMMARLAQYQKAGCHCVLVSASLDLYLQPWAGMVGIDEVLCSSLSRNEAGQVTGRFHGLNCHGEEKVRRIEQFLEAQVADRPSAILAYGDTRGDIPMMKLADRAWWVRPHKIEPFENSAPS</sequence>
<reference evidence="1 2" key="1">
    <citation type="submission" date="2021-03" db="EMBL/GenBank/DDBJ databases">
        <title>The complete genome sequence of Acetobacter suratthaniensis TBRC 1719.</title>
        <authorList>
            <person name="Charoenyingcharoen P."/>
            <person name="Yukphan P."/>
        </authorList>
    </citation>
    <scope>NUCLEOTIDE SEQUENCE [LARGE SCALE GENOMIC DNA]</scope>
    <source>
        <strain evidence="1 2">TBRC 1719</strain>
    </source>
</reference>
<comment type="caution">
    <text evidence="1">The sequence shown here is derived from an EMBL/GenBank/DDBJ whole genome shotgun (WGS) entry which is preliminary data.</text>
</comment>
<accession>A0ABS3LKK3</accession>